<dbReference type="EMBL" id="VEVO01000016">
    <property type="protein sequence ID" value="KAF0029284.1"/>
    <property type="molecule type" value="Genomic_DNA"/>
</dbReference>
<gene>
    <name evidence="1" type="ORF">F2P81_018389</name>
</gene>
<protein>
    <submittedName>
        <fullName evidence="1">Uncharacterized protein</fullName>
    </submittedName>
</protein>
<name>A0A6A4SEG9_SCOMX</name>
<organism evidence="1 2">
    <name type="scientific">Scophthalmus maximus</name>
    <name type="common">Turbot</name>
    <name type="synonym">Psetta maxima</name>
    <dbReference type="NCBI Taxonomy" id="52904"/>
    <lineage>
        <taxon>Eukaryota</taxon>
        <taxon>Metazoa</taxon>
        <taxon>Chordata</taxon>
        <taxon>Craniata</taxon>
        <taxon>Vertebrata</taxon>
        <taxon>Euteleostomi</taxon>
        <taxon>Actinopterygii</taxon>
        <taxon>Neopterygii</taxon>
        <taxon>Teleostei</taxon>
        <taxon>Neoteleostei</taxon>
        <taxon>Acanthomorphata</taxon>
        <taxon>Carangaria</taxon>
        <taxon>Pleuronectiformes</taxon>
        <taxon>Pleuronectoidei</taxon>
        <taxon>Scophthalmidae</taxon>
        <taxon>Scophthalmus</taxon>
    </lineage>
</organism>
<evidence type="ECO:0000313" key="1">
    <source>
        <dbReference type="EMBL" id="KAF0029284.1"/>
    </source>
</evidence>
<comment type="caution">
    <text evidence="1">The sequence shown here is derived from an EMBL/GenBank/DDBJ whole genome shotgun (WGS) entry which is preliminary data.</text>
</comment>
<accession>A0A6A4SEG9</accession>
<dbReference type="Proteomes" id="UP000438429">
    <property type="component" value="Unassembled WGS sequence"/>
</dbReference>
<proteinExistence type="predicted"/>
<evidence type="ECO:0000313" key="2">
    <source>
        <dbReference type="Proteomes" id="UP000438429"/>
    </source>
</evidence>
<dbReference type="AlphaFoldDB" id="A0A6A4SEG9"/>
<sequence length="130" mass="14827">MPYGGGCTAVWWESVAERKQSRRIFTFKMNGILANRFTTKRVRLLSEICRICVGFGDKPLKRCWPPRSVLPSIRCCRVKTRKETSVIERSVPSCSSRVVEMTPAPRPLIRTVTGEVRPPSTHRQPLVQSQ</sequence>
<reference evidence="1 2" key="1">
    <citation type="submission" date="2019-06" db="EMBL/GenBank/DDBJ databases">
        <title>Draft genomes of female and male turbot (Scophthalmus maximus).</title>
        <authorList>
            <person name="Xu H."/>
            <person name="Xu X.-W."/>
            <person name="Shao C."/>
            <person name="Chen S."/>
        </authorList>
    </citation>
    <scope>NUCLEOTIDE SEQUENCE [LARGE SCALE GENOMIC DNA]</scope>
    <source>
        <strain evidence="1">Ysfricsl-2016a</strain>
        <tissue evidence="1">Blood</tissue>
    </source>
</reference>